<reference evidence="3" key="1">
    <citation type="submission" date="2019-08" db="EMBL/GenBank/DDBJ databases">
        <authorList>
            <person name="Kucharzyk K."/>
            <person name="Murdoch R.W."/>
            <person name="Higgins S."/>
            <person name="Loffler F."/>
        </authorList>
    </citation>
    <scope>NUCLEOTIDE SEQUENCE</scope>
</reference>
<keyword evidence="2" id="KW-1133">Transmembrane helix</keyword>
<name>A0A645IGM0_9ZZZZ</name>
<feature type="transmembrane region" description="Helical" evidence="2">
    <location>
        <begin position="72"/>
        <end position="96"/>
    </location>
</feature>
<evidence type="ECO:0000313" key="3">
    <source>
        <dbReference type="EMBL" id="MPN50437.1"/>
    </source>
</evidence>
<keyword evidence="2" id="KW-0472">Membrane</keyword>
<feature type="region of interest" description="Disordered" evidence="1">
    <location>
        <begin position="1"/>
        <end position="43"/>
    </location>
</feature>
<sequence length="104" mass="11203">MINSSSTAPASSIEQPSVSASQQENEKQSEDDSPTIIGTTKKAEGKLTTPAVVNPIVDNDNAPETAIDYRRLTMIVCSVGVILSVIGLIISALVIYSRSRERYY</sequence>
<evidence type="ECO:0000256" key="1">
    <source>
        <dbReference type="SAM" id="MobiDB-lite"/>
    </source>
</evidence>
<gene>
    <name evidence="3" type="ORF">SDC9_198064</name>
</gene>
<proteinExistence type="predicted"/>
<feature type="compositionally biased region" description="Polar residues" evidence="1">
    <location>
        <begin position="1"/>
        <end position="23"/>
    </location>
</feature>
<organism evidence="3">
    <name type="scientific">bioreactor metagenome</name>
    <dbReference type="NCBI Taxonomy" id="1076179"/>
    <lineage>
        <taxon>unclassified sequences</taxon>
        <taxon>metagenomes</taxon>
        <taxon>ecological metagenomes</taxon>
    </lineage>
</organism>
<protein>
    <submittedName>
        <fullName evidence="3">Uncharacterized protein</fullName>
    </submittedName>
</protein>
<accession>A0A645IGM0</accession>
<keyword evidence="2" id="KW-0812">Transmembrane</keyword>
<comment type="caution">
    <text evidence="3">The sequence shown here is derived from an EMBL/GenBank/DDBJ whole genome shotgun (WGS) entry which is preliminary data.</text>
</comment>
<dbReference type="AlphaFoldDB" id="A0A645IGM0"/>
<evidence type="ECO:0000256" key="2">
    <source>
        <dbReference type="SAM" id="Phobius"/>
    </source>
</evidence>
<dbReference type="EMBL" id="VSSQ01114621">
    <property type="protein sequence ID" value="MPN50437.1"/>
    <property type="molecule type" value="Genomic_DNA"/>
</dbReference>